<proteinExistence type="predicted"/>
<keyword evidence="3" id="KW-1133">Transmembrane helix</keyword>
<dbReference type="PANTHER" id="PTHR43405">
    <property type="entry name" value="GLYCOSYL HYDROLASE DIGH"/>
    <property type="match status" value="1"/>
</dbReference>
<dbReference type="SUPFAM" id="SSF51445">
    <property type="entry name" value="(Trans)glycosidases"/>
    <property type="match status" value="1"/>
</dbReference>
<dbReference type="Pfam" id="PF02638">
    <property type="entry name" value="GHL10"/>
    <property type="match status" value="1"/>
</dbReference>
<dbReference type="InterPro" id="IPR017853">
    <property type="entry name" value="GH"/>
</dbReference>
<dbReference type="EMBL" id="JANFZH010000014">
    <property type="protein sequence ID" value="MCQ4839794.1"/>
    <property type="molecule type" value="Genomic_DNA"/>
</dbReference>
<dbReference type="GeneID" id="90532033"/>
<reference evidence="5 6" key="1">
    <citation type="submission" date="2022-06" db="EMBL/GenBank/DDBJ databases">
        <title>Isolation of gut microbiota from human fecal samples.</title>
        <authorList>
            <person name="Pamer E.G."/>
            <person name="Barat B."/>
            <person name="Waligurski E."/>
            <person name="Medina S."/>
            <person name="Paddock L."/>
            <person name="Mostad J."/>
        </authorList>
    </citation>
    <scope>NUCLEOTIDE SEQUENCE [LARGE SCALE GENOMIC DNA]</scope>
    <source>
        <strain evidence="5 6">DFI.9.73</strain>
    </source>
</reference>
<keyword evidence="3" id="KW-0472">Membrane</keyword>
<dbReference type="Gene3D" id="3.20.20.80">
    <property type="entry name" value="Glycosidases"/>
    <property type="match status" value="1"/>
</dbReference>
<feature type="compositionally biased region" description="Low complexity" evidence="2">
    <location>
        <begin position="38"/>
        <end position="55"/>
    </location>
</feature>
<organism evidence="5 6">
    <name type="scientific">Neglectibacter timonensis</name>
    <dbReference type="NCBI Taxonomy" id="1776382"/>
    <lineage>
        <taxon>Bacteria</taxon>
        <taxon>Bacillati</taxon>
        <taxon>Bacillota</taxon>
        <taxon>Clostridia</taxon>
        <taxon>Eubacteriales</taxon>
        <taxon>Oscillospiraceae</taxon>
        <taxon>Neglectibacter</taxon>
    </lineage>
</organism>
<dbReference type="RefSeq" id="WP_066862837.1">
    <property type="nucleotide sequence ID" value="NZ_CABKVV010000013.1"/>
</dbReference>
<feature type="region of interest" description="Disordered" evidence="2">
    <location>
        <begin position="38"/>
        <end position="57"/>
    </location>
</feature>
<evidence type="ECO:0000259" key="4">
    <source>
        <dbReference type="Pfam" id="PF02638"/>
    </source>
</evidence>
<gene>
    <name evidence="5" type="ORF">NE695_07695</name>
</gene>
<dbReference type="Proteomes" id="UP001524473">
    <property type="component" value="Unassembled WGS sequence"/>
</dbReference>
<protein>
    <submittedName>
        <fullName evidence="5">Family 10 glycosylhydrolase</fullName>
    </submittedName>
</protein>
<sequence>MGKFNFRKYCYVFLWLALVMTVGGVWLFGGMQQGKGASSISSSSGENSASPAPAEHTLTPPLQQEKQEMAGVWVPYMSLTTQEHTQEAFEDNFRRIADTAKEKGINTLFVHVRPFCDALYPSERYPWSHLLTGEQGKDPGYDPLQFMVEYSHKNGMEFHAWINPLRIKTAETPATLSPDNPYLSLREDSPYYFMEYEGGVYLNPAYPYIRTLIADGAAEIVERYEVDGIHFDDYFYPSQEESLDAEAYQLYAQTVETPLTLEEWRRTNVSALVAEVYEKVKQANSGTVFGISPQGNIQNDEAMGADVKSWCAVQGYVDYICPQLYYSFENKALGYSEALKEWMALPKHEGLKVYAGLALYKAGSDADEGTWQMDSDIISRQIEAAREVQCSGVILYSSDYLDAEQTQKEVENAMAVLAGDEE</sequence>
<evidence type="ECO:0000256" key="2">
    <source>
        <dbReference type="SAM" id="MobiDB-lite"/>
    </source>
</evidence>
<dbReference type="PANTHER" id="PTHR43405:SF1">
    <property type="entry name" value="GLYCOSYL HYDROLASE DIGH"/>
    <property type="match status" value="1"/>
</dbReference>
<evidence type="ECO:0000256" key="3">
    <source>
        <dbReference type="SAM" id="Phobius"/>
    </source>
</evidence>
<evidence type="ECO:0000256" key="1">
    <source>
        <dbReference type="ARBA" id="ARBA00022729"/>
    </source>
</evidence>
<feature type="transmembrane region" description="Helical" evidence="3">
    <location>
        <begin position="12"/>
        <end position="31"/>
    </location>
</feature>
<keyword evidence="3" id="KW-0812">Transmembrane</keyword>
<name>A0ABT1RYS4_9FIRM</name>
<keyword evidence="6" id="KW-1185">Reference proteome</keyword>
<evidence type="ECO:0000313" key="5">
    <source>
        <dbReference type="EMBL" id="MCQ4839794.1"/>
    </source>
</evidence>
<keyword evidence="1" id="KW-0732">Signal</keyword>
<comment type="caution">
    <text evidence="5">The sequence shown here is derived from an EMBL/GenBank/DDBJ whole genome shotgun (WGS) entry which is preliminary data.</text>
</comment>
<dbReference type="InterPro" id="IPR003790">
    <property type="entry name" value="GHL10"/>
</dbReference>
<evidence type="ECO:0000313" key="6">
    <source>
        <dbReference type="Proteomes" id="UP001524473"/>
    </source>
</evidence>
<dbReference type="InterPro" id="IPR052177">
    <property type="entry name" value="Divisome_Glycosyl_Hydrolase"/>
</dbReference>
<feature type="domain" description="Glycosyl hydrolase-like 10" evidence="4">
    <location>
        <begin position="69"/>
        <end position="364"/>
    </location>
</feature>
<accession>A0ABT1RYS4</accession>